<dbReference type="KEGG" id="xce:Xcel_3044"/>
<dbReference type="AlphaFoldDB" id="D1BZS2"/>
<proteinExistence type="predicted"/>
<gene>
    <name evidence="1" type="ordered locus">Xcel_3044</name>
</gene>
<dbReference type="RefSeq" id="WP_012879792.1">
    <property type="nucleotide sequence ID" value="NC_013530.1"/>
</dbReference>
<reference evidence="2" key="1">
    <citation type="submission" date="2009-11" db="EMBL/GenBank/DDBJ databases">
        <title>The complete chromosome of Xylanimonas cellulosilytica DSM 15894.</title>
        <authorList>
            <consortium name="US DOE Joint Genome Institute (JGI-PGF)"/>
            <person name="Lucas S."/>
            <person name="Copeland A."/>
            <person name="Lapidus A."/>
            <person name="Glavina del Rio T."/>
            <person name="Dalin E."/>
            <person name="Tice H."/>
            <person name="Bruce D."/>
            <person name="Goodwin L."/>
            <person name="Pitluck S."/>
            <person name="Kyrpides N."/>
            <person name="Mavromatis K."/>
            <person name="Ivanova N."/>
            <person name="Mikhailova N."/>
            <person name="Foster B."/>
            <person name="Clum A."/>
            <person name="Brettin T."/>
            <person name="Detter J.C."/>
            <person name="Han C."/>
            <person name="Larimer F."/>
            <person name="Land M."/>
            <person name="Hauser L."/>
            <person name="Markowitz V."/>
            <person name="Cheng J.F."/>
            <person name="Hugenholtz P."/>
            <person name="Woyke T."/>
            <person name="Wu D."/>
            <person name="Gehrich-Schroeter G."/>
            <person name="Schneider S."/>
            <person name="Pukall S.R."/>
            <person name="Klenk H.P."/>
            <person name="Eisen J.A."/>
        </authorList>
    </citation>
    <scope>NUCLEOTIDE SEQUENCE [LARGE SCALE GENOMIC DNA]</scope>
    <source>
        <strain evidence="2">DSM 15894 / CECT 5975 / LMG 20990 / XIL07</strain>
    </source>
</reference>
<dbReference type="EMBL" id="CP001821">
    <property type="protein sequence ID" value="ACZ32050.1"/>
    <property type="molecule type" value="Genomic_DNA"/>
</dbReference>
<evidence type="ECO:0000313" key="2">
    <source>
        <dbReference type="Proteomes" id="UP000002255"/>
    </source>
</evidence>
<sequence length="320" mass="34555">MSDATDGQVVADDCSNLRQGDVVDLAELRLPVAGGEFESVATPAGVAILSQTCDVVQPSKARCLVAPVVVDPTDAALSGARKGQKPLHLYLETGGTEPVRCIADMERAVSILKSDLSGSRLVARYVAEASGREARAVAWRVGRAFNRFPFPDEVYPAFSKLRRQAQDKAGSAGNFGRVLDLVEDLRVCADQWASPGRNLTLYIVVAEERLVPPDEMDPNWQWNPSRVAGLRAGEAESGLSLDRACELLLANLDGDRTSLAHLWRMFGATVESKLLAPSLDTEVVSFGVEVLSDAEMTYRQYQQTESLDLEVLSDSTGAST</sequence>
<dbReference type="HOGENOM" id="CLU_868638_0_0_11"/>
<reference evidence="1 2" key="2">
    <citation type="journal article" date="2010" name="Stand. Genomic Sci.">
        <title>Complete genome sequence of Xylanimonas cellulosilytica type strain (XIL07).</title>
        <authorList>
            <person name="Foster B."/>
            <person name="Pukall R."/>
            <person name="Abt B."/>
            <person name="Nolan M."/>
            <person name="Glavina Del Rio T."/>
            <person name="Chen F."/>
            <person name="Lucas S."/>
            <person name="Tice H."/>
            <person name="Pitluck S."/>
            <person name="Cheng J.-F."/>
            <person name="Chertkov O."/>
            <person name="Brettin T."/>
            <person name="Han C."/>
            <person name="Detter J.C."/>
            <person name="Bruce D."/>
            <person name="Goodwin L."/>
            <person name="Ivanova N."/>
            <person name="Mavromatis K."/>
            <person name="Pati A."/>
            <person name="Mikhailova N."/>
            <person name="Chen A."/>
            <person name="Palaniappan K."/>
            <person name="Land M."/>
            <person name="Hauser L."/>
            <person name="Chang Y.-J."/>
            <person name="Jeffries C.D."/>
            <person name="Chain P."/>
            <person name="Rohde M."/>
            <person name="Goeker M."/>
            <person name="Bristow J."/>
            <person name="Eisen J.A."/>
            <person name="Markowitz V."/>
            <person name="Hugenholtz P."/>
            <person name="Kyrpides N.C."/>
            <person name="Klenk H.-P."/>
            <person name="Lapidus A."/>
        </authorList>
    </citation>
    <scope>NUCLEOTIDE SEQUENCE [LARGE SCALE GENOMIC DNA]</scope>
    <source>
        <strain evidence="2">DSM 15894 / CECT 5975 / LMG 20990 / XIL07</strain>
    </source>
</reference>
<dbReference type="eggNOG" id="ENOG5033FK1">
    <property type="taxonomic scope" value="Bacteria"/>
</dbReference>
<organism evidence="1 2">
    <name type="scientific">Xylanimonas cellulosilytica (strain DSM 15894 / JCM 12276 / CECT 5975 / KCTC 9989 / LMG 20990 / NBRC 107835 / XIL07)</name>
    <dbReference type="NCBI Taxonomy" id="446471"/>
    <lineage>
        <taxon>Bacteria</taxon>
        <taxon>Bacillati</taxon>
        <taxon>Actinomycetota</taxon>
        <taxon>Actinomycetes</taxon>
        <taxon>Micrococcales</taxon>
        <taxon>Promicromonosporaceae</taxon>
        <taxon>Xylanimonas</taxon>
    </lineage>
</organism>
<keyword evidence="2" id="KW-1185">Reference proteome</keyword>
<evidence type="ECO:0000313" key="1">
    <source>
        <dbReference type="EMBL" id="ACZ32050.1"/>
    </source>
</evidence>
<name>D1BZS2_XYLCX</name>
<protein>
    <submittedName>
        <fullName evidence="1">Uncharacterized protein</fullName>
    </submittedName>
</protein>
<accession>D1BZS2</accession>
<dbReference type="Proteomes" id="UP000002255">
    <property type="component" value="Chromosome"/>
</dbReference>